<gene>
    <name evidence="3" type="primary">LOC34624432</name>
</gene>
<dbReference type="GeneID" id="34624432"/>
<feature type="region of interest" description="Disordered" evidence="1">
    <location>
        <begin position="76"/>
        <end position="218"/>
    </location>
</feature>
<evidence type="ECO:0000256" key="1">
    <source>
        <dbReference type="SAM" id="MobiDB-lite"/>
    </source>
</evidence>
<accession>A0A6P6RQ76</accession>
<keyword evidence="2" id="KW-1185">Reference proteome</keyword>
<feature type="compositionally biased region" description="Low complexity" evidence="1">
    <location>
        <begin position="165"/>
        <end position="177"/>
    </location>
</feature>
<dbReference type="OrthoDB" id="10493570at2759"/>
<protein>
    <submittedName>
        <fullName evidence="3">Uncharacterized protein LOC34624432</fullName>
    </submittedName>
</protein>
<evidence type="ECO:0000313" key="2">
    <source>
        <dbReference type="Proteomes" id="UP000515125"/>
    </source>
</evidence>
<feature type="compositionally biased region" description="Basic and acidic residues" evidence="1">
    <location>
        <begin position="101"/>
        <end position="111"/>
    </location>
</feature>
<name>A0A6P6RQ76_9EIME</name>
<organism evidence="2 3">
    <name type="scientific">Cyclospora cayetanensis</name>
    <dbReference type="NCBI Taxonomy" id="88456"/>
    <lineage>
        <taxon>Eukaryota</taxon>
        <taxon>Sar</taxon>
        <taxon>Alveolata</taxon>
        <taxon>Apicomplexa</taxon>
        <taxon>Conoidasida</taxon>
        <taxon>Coccidia</taxon>
        <taxon>Eucoccidiorida</taxon>
        <taxon>Eimeriorina</taxon>
        <taxon>Eimeriidae</taxon>
        <taxon>Cyclospora</taxon>
    </lineage>
</organism>
<evidence type="ECO:0000313" key="3">
    <source>
        <dbReference type="RefSeq" id="XP_026189704.1"/>
    </source>
</evidence>
<reference evidence="3" key="1">
    <citation type="submission" date="2025-08" db="UniProtKB">
        <authorList>
            <consortium name="RefSeq"/>
        </authorList>
    </citation>
    <scope>IDENTIFICATION</scope>
</reference>
<dbReference type="RefSeq" id="XP_026189704.1">
    <property type="nucleotide sequence ID" value="XM_026333919.1"/>
</dbReference>
<proteinExistence type="predicted"/>
<dbReference type="AlphaFoldDB" id="A0A6P6RQ76"/>
<dbReference type="Proteomes" id="UP000515125">
    <property type="component" value="Unplaced"/>
</dbReference>
<sequence length="259" mass="28582">MSKKNSKSAQQRRLQWLILQEKHNEQTRKEKNARKKGLQDLTKLVLMAHDAHSPYVDPKDFSPNFQVPFFQKSQKPLVAQGAQHSHAKLDKNPPAKQSFELSHEFECSDGQRKHRPRNARVSRGPALPRENAINDLQKSRESRGKGPPRGSSTAADDMETDGPESSSSSTSKNLISSVRTLKTIQKKKAVSGSALGGSGIAKKAARASLNPQKPQIPPKEALRKGLVSPKVVPSRLKSIVRRANKRIRKGAVVVSSMDP</sequence>